<keyword evidence="6" id="KW-0325">Glycoprotein</keyword>
<dbReference type="Gene3D" id="4.10.110.10">
    <property type="entry name" value="Spasmolytic Protein, domain 1"/>
    <property type="match status" value="1"/>
</dbReference>
<accession>A0A9D4LRZ4</accession>
<dbReference type="CDD" id="cd06602">
    <property type="entry name" value="GH31_MGAM_SI_GAA"/>
    <property type="match status" value="1"/>
</dbReference>
<evidence type="ECO:0000256" key="4">
    <source>
        <dbReference type="ARBA" id="ARBA00023136"/>
    </source>
</evidence>
<evidence type="ECO:0000256" key="5">
    <source>
        <dbReference type="ARBA" id="ARBA00023157"/>
    </source>
</evidence>
<dbReference type="InterPro" id="IPR030459">
    <property type="entry name" value="Glyco_hydro_31_CS"/>
</dbReference>
<evidence type="ECO:0000313" key="12">
    <source>
        <dbReference type="EMBL" id="KAH3862971.1"/>
    </source>
</evidence>
<dbReference type="OrthoDB" id="5839090at2759"/>
<dbReference type="Pfam" id="PF01055">
    <property type="entry name" value="Glyco_hydro_31_2nd"/>
    <property type="match status" value="1"/>
</dbReference>
<dbReference type="InterPro" id="IPR000322">
    <property type="entry name" value="Glyco_hydro_31_TIM"/>
</dbReference>
<dbReference type="GO" id="GO:0005975">
    <property type="term" value="P:carbohydrate metabolic process"/>
    <property type="evidence" value="ECO:0007669"/>
    <property type="project" value="InterPro"/>
</dbReference>
<keyword evidence="4 10" id="KW-0472">Membrane</keyword>
<keyword evidence="10" id="KW-0812">Transmembrane</keyword>
<keyword evidence="3 9" id="KW-0378">Hydrolase</keyword>
<dbReference type="InterPro" id="IPR013780">
    <property type="entry name" value="Glyco_hydro_b"/>
</dbReference>
<dbReference type="GO" id="GO:0016020">
    <property type="term" value="C:membrane"/>
    <property type="evidence" value="ECO:0007669"/>
    <property type="project" value="UniProtKB-SubCell"/>
</dbReference>
<comment type="caution">
    <text evidence="8">Lacks conserved residue(s) required for the propagation of feature annotation.</text>
</comment>
<evidence type="ECO:0000256" key="8">
    <source>
        <dbReference type="PROSITE-ProRule" id="PRU00779"/>
    </source>
</evidence>
<dbReference type="EMBL" id="JAIWYP010000002">
    <property type="protein sequence ID" value="KAH3862971.1"/>
    <property type="molecule type" value="Genomic_DNA"/>
</dbReference>
<dbReference type="Pfam" id="PF21365">
    <property type="entry name" value="Glyco_hydro_31_3rd"/>
    <property type="match status" value="1"/>
</dbReference>
<dbReference type="Gene3D" id="2.60.40.1760">
    <property type="entry name" value="glycosyl hydrolase (family 31)"/>
    <property type="match status" value="1"/>
</dbReference>
<dbReference type="Pfam" id="PF00088">
    <property type="entry name" value="Trefoil"/>
    <property type="match status" value="1"/>
</dbReference>
<keyword evidence="7 9" id="KW-0326">Glycosidase</keyword>
<evidence type="ECO:0000256" key="10">
    <source>
        <dbReference type="SAM" id="Phobius"/>
    </source>
</evidence>
<evidence type="ECO:0000256" key="1">
    <source>
        <dbReference type="ARBA" id="ARBA00004370"/>
    </source>
</evidence>
<evidence type="ECO:0000256" key="9">
    <source>
        <dbReference type="RuleBase" id="RU361185"/>
    </source>
</evidence>
<dbReference type="GO" id="GO:0004558">
    <property type="term" value="F:alpha-1,4-glucosidase activity"/>
    <property type="evidence" value="ECO:0007669"/>
    <property type="project" value="TreeGrafter"/>
</dbReference>
<gene>
    <name evidence="12" type="ORF">DPMN_025947</name>
</gene>
<dbReference type="SUPFAM" id="SSF51445">
    <property type="entry name" value="(Trans)glycosidases"/>
    <property type="match status" value="1"/>
</dbReference>
<dbReference type="CDD" id="cd14752">
    <property type="entry name" value="GH31_N"/>
    <property type="match status" value="1"/>
</dbReference>
<keyword evidence="10" id="KW-1133">Transmembrane helix</keyword>
<dbReference type="Proteomes" id="UP000828390">
    <property type="component" value="Unassembled WGS sequence"/>
</dbReference>
<feature type="transmembrane region" description="Helical" evidence="10">
    <location>
        <begin position="36"/>
        <end position="58"/>
    </location>
</feature>
<dbReference type="InterPro" id="IPR030458">
    <property type="entry name" value="Glyco_hydro_31_AS"/>
</dbReference>
<dbReference type="PROSITE" id="PS00707">
    <property type="entry name" value="GLYCOSYL_HYDROL_F31_2"/>
    <property type="match status" value="1"/>
</dbReference>
<comment type="subcellular location">
    <subcellularLocation>
        <location evidence="1">Membrane</location>
    </subcellularLocation>
</comment>
<dbReference type="CDD" id="cd00111">
    <property type="entry name" value="Trefoil"/>
    <property type="match status" value="1"/>
</dbReference>
<dbReference type="SMART" id="SM00018">
    <property type="entry name" value="PD"/>
    <property type="match status" value="1"/>
</dbReference>
<dbReference type="InterPro" id="IPR011013">
    <property type="entry name" value="Gal_mutarotase_sf_dom"/>
</dbReference>
<keyword evidence="5" id="KW-1015">Disulfide bond</keyword>
<proteinExistence type="inferred from homology"/>
<organism evidence="12 13">
    <name type="scientific">Dreissena polymorpha</name>
    <name type="common">Zebra mussel</name>
    <name type="synonym">Mytilus polymorpha</name>
    <dbReference type="NCBI Taxonomy" id="45954"/>
    <lineage>
        <taxon>Eukaryota</taxon>
        <taxon>Metazoa</taxon>
        <taxon>Spiralia</taxon>
        <taxon>Lophotrochozoa</taxon>
        <taxon>Mollusca</taxon>
        <taxon>Bivalvia</taxon>
        <taxon>Autobranchia</taxon>
        <taxon>Heteroconchia</taxon>
        <taxon>Euheterodonta</taxon>
        <taxon>Imparidentia</taxon>
        <taxon>Neoheterodontei</taxon>
        <taxon>Myida</taxon>
        <taxon>Dreissenoidea</taxon>
        <taxon>Dreissenidae</taxon>
        <taxon>Dreissena</taxon>
    </lineage>
</organism>
<dbReference type="FunFam" id="3.20.20.80:FF:000016">
    <property type="entry name" value="Maltase-glucoamylase, intestinal"/>
    <property type="match status" value="1"/>
</dbReference>
<evidence type="ECO:0000256" key="3">
    <source>
        <dbReference type="ARBA" id="ARBA00022801"/>
    </source>
</evidence>
<dbReference type="PROSITE" id="PS00129">
    <property type="entry name" value="GLYCOSYL_HYDROL_F31_1"/>
    <property type="match status" value="1"/>
</dbReference>
<evidence type="ECO:0000256" key="2">
    <source>
        <dbReference type="ARBA" id="ARBA00007806"/>
    </source>
</evidence>
<reference evidence="12" key="2">
    <citation type="submission" date="2020-11" db="EMBL/GenBank/DDBJ databases">
        <authorList>
            <person name="McCartney M.A."/>
            <person name="Auch B."/>
            <person name="Kono T."/>
            <person name="Mallez S."/>
            <person name="Becker A."/>
            <person name="Gohl D.M."/>
            <person name="Silverstein K.A.T."/>
            <person name="Koren S."/>
            <person name="Bechman K.B."/>
            <person name="Herman A."/>
            <person name="Abrahante J.E."/>
            <person name="Garbe J."/>
        </authorList>
    </citation>
    <scope>NUCLEOTIDE SEQUENCE</scope>
    <source>
        <strain evidence="12">Duluth1</strain>
        <tissue evidence="12">Whole animal</tissue>
    </source>
</reference>
<keyword evidence="13" id="KW-1185">Reference proteome</keyword>
<dbReference type="Pfam" id="PF13802">
    <property type="entry name" value="Gal_mutarotas_2"/>
    <property type="match status" value="1"/>
</dbReference>
<dbReference type="PANTHER" id="PTHR22762">
    <property type="entry name" value="ALPHA-GLUCOSIDASE"/>
    <property type="match status" value="1"/>
</dbReference>
<sequence length="954" mass="106471">MFANDKKHLIDNSIDGFHTESRSAWKKNGRNNFIKTLLTICIASCLGALGTWFALGYWDIQDQKTHTDLPSTVTAQPHVQQTGQTIKQAPQCSQTPASSRVDCWPQYVGANQQTCEEKGCCWLPAGTSTRRLGDVPYCFYPSNYQGYKVDSVTKTASGYQATLHLSGPSTWPNDVQNVNVDVTFQSPTTVRVKIYDPATQRYEVPIKTNATKTPGMTDYDVAISPQGTDFTITITRKSTGTVIFSNANSAPLVFADQFLQFGTQLSSAYLYGLGEHRAPFLISTNWSKRGFWSRDQPPTLDANLYGVHPFYLNVEDHKNTHGVFLVNSNAMEIEVSPQPALAYRTTGGILDFYIFTGPSPDSVIQQYTGLIGRPFMPPYWALGFHLCRWGYGGVDPLKAVIKRMRDAKMPYDTQWNDIDYMRDHLDWTYDADGKYKGLPDVVADLHNNGQHYIMIIDPGISNSQPAGSYPPYDDGLKKGIFIMNTDDSGPIIGKVWPGTTAFPDFFHPNATAYWTYHANSYHNIVPFDGIWIDMNEPSNFVQGSTSGCPKNDLENPPFVPPVILGQSLSDKTLCASAKQAISTHYNLHSLYGHSEAIATKMALDSIKQKRSIVISRSTYPTSGVHTGHWLGDNNAQWPDMYYSIPGIMNFNLFGIPLVGADICGFNGDTNPELCARWMQLGAFYPFMRNHNTIGAKDQDPASFDTTTQNIMRDALNLRYTLLPYLYTLFYISHVYGTPVVRPIFFSYPESENNVTYSVDTQFMWGDSLLITPTTSQNTLKGQGYLPKDRWYDWFNHSYIDSTGYLGDFDLPMEHINLQVRGGSIIPLQAPEVTTTLSRKNPFSLLATLTPGGASQGMLYWDDGESLDSITSSAYNLIYFRIVKHVLTSTVALPGYHGEAMTLGQVTVLGVEIAPTSVTINGQVKTTDYNYSNKALQIYNLSLDLLKPININWTV</sequence>
<dbReference type="InterPro" id="IPR044913">
    <property type="entry name" value="P_trefoil_dom_sf"/>
</dbReference>
<dbReference type="SUPFAM" id="SSF51011">
    <property type="entry name" value="Glycosyl hydrolase domain"/>
    <property type="match status" value="1"/>
</dbReference>
<dbReference type="InterPro" id="IPR017853">
    <property type="entry name" value="GH"/>
</dbReference>
<dbReference type="GO" id="GO:0030246">
    <property type="term" value="F:carbohydrate binding"/>
    <property type="evidence" value="ECO:0007669"/>
    <property type="project" value="InterPro"/>
</dbReference>
<dbReference type="AlphaFoldDB" id="A0A9D4LRZ4"/>
<dbReference type="Gene3D" id="3.20.20.80">
    <property type="entry name" value="Glycosidases"/>
    <property type="match status" value="1"/>
</dbReference>
<evidence type="ECO:0000256" key="6">
    <source>
        <dbReference type="ARBA" id="ARBA00023180"/>
    </source>
</evidence>
<evidence type="ECO:0000313" key="13">
    <source>
        <dbReference type="Proteomes" id="UP000828390"/>
    </source>
</evidence>
<evidence type="ECO:0000256" key="7">
    <source>
        <dbReference type="ARBA" id="ARBA00023295"/>
    </source>
</evidence>
<evidence type="ECO:0000259" key="11">
    <source>
        <dbReference type="PROSITE" id="PS51448"/>
    </source>
</evidence>
<dbReference type="Gene3D" id="2.60.40.1180">
    <property type="entry name" value="Golgi alpha-mannosidase II"/>
    <property type="match status" value="2"/>
</dbReference>
<dbReference type="InterPro" id="IPR048395">
    <property type="entry name" value="Glyco_hydro_31_C"/>
</dbReference>
<dbReference type="PROSITE" id="PS51448">
    <property type="entry name" value="P_TREFOIL_2"/>
    <property type="match status" value="1"/>
</dbReference>
<name>A0A9D4LRZ4_DREPO</name>
<comment type="similarity">
    <text evidence="2 9">Belongs to the glycosyl hydrolase 31 family.</text>
</comment>
<dbReference type="InterPro" id="IPR025887">
    <property type="entry name" value="Glyco_hydro_31_N_dom"/>
</dbReference>
<reference evidence="12" key="1">
    <citation type="journal article" date="2019" name="bioRxiv">
        <title>The Genome of the Zebra Mussel, Dreissena polymorpha: A Resource for Invasive Species Research.</title>
        <authorList>
            <person name="McCartney M.A."/>
            <person name="Auch B."/>
            <person name="Kono T."/>
            <person name="Mallez S."/>
            <person name="Zhang Y."/>
            <person name="Obille A."/>
            <person name="Becker A."/>
            <person name="Abrahante J.E."/>
            <person name="Garbe J."/>
            <person name="Badalamenti J.P."/>
            <person name="Herman A."/>
            <person name="Mangelson H."/>
            <person name="Liachko I."/>
            <person name="Sullivan S."/>
            <person name="Sone E.D."/>
            <person name="Koren S."/>
            <person name="Silverstein K.A.T."/>
            <person name="Beckman K.B."/>
            <person name="Gohl D.M."/>
        </authorList>
    </citation>
    <scope>NUCLEOTIDE SEQUENCE</scope>
    <source>
        <strain evidence="12">Duluth1</strain>
        <tissue evidence="12">Whole animal</tissue>
    </source>
</reference>
<dbReference type="PANTHER" id="PTHR22762:SF131">
    <property type="entry name" value="GLYCOSIDE HYDROLASE FAMILY 31 N-TERMINAL DOMAIN-CONTAINING PROTEIN"/>
    <property type="match status" value="1"/>
</dbReference>
<feature type="domain" description="P-type" evidence="11">
    <location>
        <begin position="90"/>
        <end position="142"/>
    </location>
</feature>
<dbReference type="SUPFAM" id="SSF74650">
    <property type="entry name" value="Galactose mutarotase-like"/>
    <property type="match status" value="1"/>
</dbReference>
<protein>
    <recommendedName>
        <fullName evidence="11">P-type domain-containing protein</fullName>
    </recommendedName>
</protein>
<dbReference type="InterPro" id="IPR000519">
    <property type="entry name" value="P_trefoil_dom"/>
</dbReference>
<comment type="caution">
    <text evidence="12">The sequence shown here is derived from an EMBL/GenBank/DDBJ whole genome shotgun (WGS) entry which is preliminary data.</text>
</comment>